<dbReference type="InterPro" id="IPR013216">
    <property type="entry name" value="Methyltransf_11"/>
</dbReference>
<evidence type="ECO:0000313" key="3">
    <source>
        <dbReference type="Proteomes" id="UP000606991"/>
    </source>
</evidence>
<dbReference type="RefSeq" id="WP_337314244.1">
    <property type="nucleotide sequence ID" value="NZ_JAEKNS010000156.1"/>
</dbReference>
<sequence length="255" mass="28169">MATELLNQGFSPSGALWRLLEVDAVRRVWTDTPLERPVLELGCGDGTFTRLALGHVETAIDIEPSAVERARQADGVYGRVLCQDARSLTEAQDYGTVLANCVLEHIAGVEDVLAGCMRALKPGGHLVATVPLVAMNDHLLVHSARYAEGRRRQLIHHNLWSSDDWVAKLRVAGFQKTVVIPYLSGELCSLWDSLDAPTWLGVGRYRVGKFLRYKAQLPKPARQRLDAYVGRLLVNAARKRRENGPPCATLLLATK</sequence>
<dbReference type="InterPro" id="IPR029063">
    <property type="entry name" value="SAM-dependent_MTases_sf"/>
</dbReference>
<organism evidence="2 3">
    <name type="scientific">Candidatus Aeolococcus gillhamiae</name>
    <dbReference type="NCBI Taxonomy" id="3127015"/>
    <lineage>
        <taxon>Bacteria</taxon>
        <taxon>Bacillati</taxon>
        <taxon>Candidatus Dormiibacterota</taxon>
        <taxon>Candidatus Dormibacteria</taxon>
        <taxon>Candidatus Aeolococcales</taxon>
        <taxon>Candidatus Aeolococcaceae</taxon>
        <taxon>Candidatus Aeolococcus</taxon>
    </lineage>
</organism>
<proteinExistence type="predicted"/>
<feature type="domain" description="Methyltransferase type 11" evidence="1">
    <location>
        <begin position="39"/>
        <end position="127"/>
    </location>
</feature>
<keyword evidence="2" id="KW-0489">Methyltransferase</keyword>
<dbReference type="CDD" id="cd02440">
    <property type="entry name" value="AdoMet_MTases"/>
    <property type="match status" value="1"/>
</dbReference>
<dbReference type="GO" id="GO:0032259">
    <property type="term" value="P:methylation"/>
    <property type="evidence" value="ECO:0007669"/>
    <property type="project" value="UniProtKB-KW"/>
</dbReference>
<reference evidence="2 3" key="1">
    <citation type="submission" date="2020-10" db="EMBL/GenBank/DDBJ databases">
        <title>Ca. Dormibacterota MAGs.</title>
        <authorList>
            <person name="Montgomery K."/>
        </authorList>
    </citation>
    <scope>NUCLEOTIDE SEQUENCE [LARGE SCALE GENOMIC DNA]</scope>
    <source>
        <strain evidence="2">SC8812_S17_18</strain>
    </source>
</reference>
<dbReference type="PANTHER" id="PTHR43861">
    <property type="entry name" value="TRANS-ACONITATE 2-METHYLTRANSFERASE-RELATED"/>
    <property type="match status" value="1"/>
</dbReference>
<dbReference type="Proteomes" id="UP000606991">
    <property type="component" value="Unassembled WGS sequence"/>
</dbReference>
<dbReference type="GO" id="GO:0008757">
    <property type="term" value="F:S-adenosylmethionine-dependent methyltransferase activity"/>
    <property type="evidence" value="ECO:0007669"/>
    <property type="project" value="InterPro"/>
</dbReference>
<dbReference type="PANTHER" id="PTHR43861:SF1">
    <property type="entry name" value="TRANS-ACONITATE 2-METHYLTRANSFERASE"/>
    <property type="match status" value="1"/>
</dbReference>
<dbReference type="SUPFAM" id="SSF53335">
    <property type="entry name" value="S-adenosyl-L-methionine-dependent methyltransferases"/>
    <property type="match status" value="1"/>
</dbReference>
<dbReference type="Pfam" id="PF08241">
    <property type="entry name" value="Methyltransf_11"/>
    <property type="match status" value="1"/>
</dbReference>
<evidence type="ECO:0000259" key="1">
    <source>
        <dbReference type="Pfam" id="PF08241"/>
    </source>
</evidence>
<protein>
    <submittedName>
        <fullName evidence="2">Class I SAM-dependent methyltransferase</fullName>
    </submittedName>
</protein>
<name>A0A934N7B3_9BACT</name>
<dbReference type="EMBL" id="JAEKNS010000156">
    <property type="protein sequence ID" value="MBJ7596314.1"/>
    <property type="molecule type" value="Genomic_DNA"/>
</dbReference>
<gene>
    <name evidence="2" type="ORF">JF886_15910</name>
</gene>
<keyword evidence="2" id="KW-0808">Transferase</keyword>
<accession>A0A934N7B3</accession>
<evidence type="ECO:0000313" key="2">
    <source>
        <dbReference type="EMBL" id="MBJ7596314.1"/>
    </source>
</evidence>
<dbReference type="Gene3D" id="3.40.50.150">
    <property type="entry name" value="Vaccinia Virus protein VP39"/>
    <property type="match status" value="1"/>
</dbReference>
<dbReference type="AlphaFoldDB" id="A0A934N7B3"/>
<comment type="caution">
    <text evidence="2">The sequence shown here is derived from an EMBL/GenBank/DDBJ whole genome shotgun (WGS) entry which is preliminary data.</text>
</comment>